<evidence type="ECO:0000313" key="3">
    <source>
        <dbReference type="Proteomes" id="UP000282832"/>
    </source>
</evidence>
<comment type="caution">
    <text evidence="2">The sequence shown here is derived from an EMBL/GenBank/DDBJ whole genome shotgun (WGS) entry which is preliminary data.</text>
</comment>
<protein>
    <submittedName>
        <fullName evidence="2">Cyclic nucleotide-binding domain-containing protein</fullName>
    </submittedName>
</protein>
<dbReference type="AlphaFoldDB" id="A0A437PWH4"/>
<dbReference type="RefSeq" id="WP_127802134.1">
    <property type="nucleotide sequence ID" value="NZ_SACY01000001.1"/>
</dbReference>
<dbReference type="InterPro" id="IPR014710">
    <property type="entry name" value="RmlC-like_jellyroll"/>
</dbReference>
<organism evidence="2 3">
    <name type="scientific">Sandaracinomonas limnophila</name>
    <dbReference type="NCBI Taxonomy" id="1862386"/>
    <lineage>
        <taxon>Bacteria</taxon>
        <taxon>Pseudomonadati</taxon>
        <taxon>Bacteroidota</taxon>
        <taxon>Cytophagia</taxon>
        <taxon>Cytophagales</taxon>
        <taxon>Flectobacillaceae</taxon>
        <taxon>Sandaracinomonas</taxon>
    </lineage>
</organism>
<dbReference type="InterPro" id="IPR000595">
    <property type="entry name" value="cNMP-bd_dom"/>
</dbReference>
<reference evidence="2 3" key="1">
    <citation type="submission" date="2019-01" db="EMBL/GenBank/DDBJ databases">
        <authorList>
            <person name="Chen W.-M."/>
        </authorList>
    </citation>
    <scope>NUCLEOTIDE SEQUENCE [LARGE SCALE GENOMIC DNA]</scope>
    <source>
        <strain evidence="2 3">FSY-15</strain>
    </source>
</reference>
<gene>
    <name evidence="2" type="ORF">EOJ36_00895</name>
</gene>
<evidence type="ECO:0000313" key="2">
    <source>
        <dbReference type="EMBL" id="RVU26582.1"/>
    </source>
</evidence>
<dbReference type="InterPro" id="IPR018490">
    <property type="entry name" value="cNMP-bd_dom_sf"/>
</dbReference>
<dbReference type="PROSITE" id="PS50042">
    <property type="entry name" value="CNMP_BINDING_3"/>
    <property type="match status" value="1"/>
</dbReference>
<dbReference type="EMBL" id="SACY01000001">
    <property type="protein sequence ID" value="RVU26582.1"/>
    <property type="molecule type" value="Genomic_DNA"/>
</dbReference>
<sequence length="127" mass="14966">MKNLFKDTEDKLLASGIEISYLPDEYLFRFGQKADFVFYVLKGKICLETPDNKGYILEDQPMFLGIEELVNQKKHTFSTHTIDSSKFLVYEKNYFLSLIQEFDLENDFIKAKQNELNDFFQTSTPNH</sequence>
<dbReference type="Gene3D" id="2.60.120.10">
    <property type="entry name" value="Jelly Rolls"/>
    <property type="match status" value="1"/>
</dbReference>
<dbReference type="CDD" id="cd00038">
    <property type="entry name" value="CAP_ED"/>
    <property type="match status" value="1"/>
</dbReference>
<evidence type="ECO:0000259" key="1">
    <source>
        <dbReference type="PROSITE" id="PS50042"/>
    </source>
</evidence>
<accession>A0A437PWH4</accession>
<dbReference type="Proteomes" id="UP000282832">
    <property type="component" value="Unassembled WGS sequence"/>
</dbReference>
<proteinExistence type="predicted"/>
<name>A0A437PWH4_9BACT</name>
<feature type="domain" description="Cyclic nucleotide-binding" evidence="1">
    <location>
        <begin position="1"/>
        <end position="99"/>
    </location>
</feature>
<keyword evidence="3" id="KW-1185">Reference proteome</keyword>
<dbReference type="SUPFAM" id="SSF51206">
    <property type="entry name" value="cAMP-binding domain-like"/>
    <property type="match status" value="1"/>
</dbReference>
<dbReference type="Pfam" id="PF00027">
    <property type="entry name" value="cNMP_binding"/>
    <property type="match status" value="1"/>
</dbReference>
<dbReference type="OrthoDB" id="958349at2"/>